<organism evidence="1 2">
    <name type="scientific">Trifolium medium</name>
    <dbReference type="NCBI Taxonomy" id="97028"/>
    <lineage>
        <taxon>Eukaryota</taxon>
        <taxon>Viridiplantae</taxon>
        <taxon>Streptophyta</taxon>
        <taxon>Embryophyta</taxon>
        <taxon>Tracheophyta</taxon>
        <taxon>Spermatophyta</taxon>
        <taxon>Magnoliopsida</taxon>
        <taxon>eudicotyledons</taxon>
        <taxon>Gunneridae</taxon>
        <taxon>Pentapetalae</taxon>
        <taxon>rosids</taxon>
        <taxon>fabids</taxon>
        <taxon>Fabales</taxon>
        <taxon>Fabaceae</taxon>
        <taxon>Papilionoideae</taxon>
        <taxon>50 kb inversion clade</taxon>
        <taxon>NPAAA clade</taxon>
        <taxon>Hologalegina</taxon>
        <taxon>IRL clade</taxon>
        <taxon>Trifolieae</taxon>
        <taxon>Trifolium</taxon>
    </lineage>
</organism>
<feature type="non-terminal residue" evidence="1">
    <location>
        <position position="38"/>
    </location>
</feature>
<comment type="caution">
    <text evidence="1">The sequence shown here is derived from an EMBL/GenBank/DDBJ whole genome shotgun (WGS) entry which is preliminary data.</text>
</comment>
<protein>
    <submittedName>
        <fullName evidence="1">Uncharacterized protein</fullName>
    </submittedName>
</protein>
<keyword evidence="2" id="KW-1185">Reference proteome</keyword>
<evidence type="ECO:0000313" key="2">
    <source>
        <dbReference type="Proteomes" id="UP000265520"/>
    </source>
</evidence>
<dbReference type="AlphaFoldDB" id="A0A392TVI6"/>
<proteinExistence type="predicted"/>
<name>A0A392TVI6_9FABA</name>
<reference evidence="1 2" key="1">
    <citation type="journal article" date="2018" name="Front. Plant Sci.">
        <title>Red Clover (Trifolium pratense) and Zigzag Clover (T. medium) - A Picture of Genomic Similarities and Differences.</title>
        <authorList>
            <person name="Dluhosova J."/>
            <person name="Istvanek J."/>
            <person name="Nedelnik J."/>
            <person name="Repkova J."/>
        </authorList>
    </citation>
    <scope>NUCLEOTIDE SEQUENCE [LARGE SCALE GENOMIC DNA]</scope>
    <source>
        <strain evidence="2">cv. 10/8</strain>
        <tissue evidence="1">Leaf</tissue>
    </source>
</reference>
<dbReference type="Proteomes" id="UP000265520">
    <property type="component" value="Unassembled WGS sequence"/>
</dbReference>
<evidence type="ECO:0000313" key="1">
    <source>
        <dbReference type="EMBL" id="MCI65183.1"/>
    </source>
</evidence>
<dbReference type="EMBL" id="LXQA010671234">
    <property type="protein sequence ID" value="MCI65183.1"/>
    <property type="molecule type" value="Genomic_DNA"/>
</dbReference>
<sequence length="38" mass="3870">MLSIAVVAAAIAVSRDGFEVAETEQGGVGIYEVAGEFL</sequence>
<accession>A0A392TVI6</accession>